<name>A0AA44IHK8_PARBF</name>
<dbReference type="EMBL" id="JABAFD010000005">
    <property type="protein sequence ID" value="NME09956.1"/>
    <property type="molecule type" value="Genomic_DNA"/>
</dbReference>
<feature type="transmembrane region" description="Helical" evidence="1">
    <location>
        <begin position="98"/>
        <end position="126"/>
    </location>
</feature>
<evidence type="ECO:0000256" key="1">
    <source>
        <dbReference type="SAM" id="Phobius"/>
    </source>
</evidence>
<accession>A0AA44IHK8</accession>
<sequence>MERNIMKNLMQNYFKHIGISNVIFYLLYFFYSSELNLSVRNIVFIIISSVAMVIIPVLYLAVMTKKEKFKNVHMYLNILIVTTCFDILLLSINSSFGILYLIKSIVVSICVFTPIRLFISIVIAFTMNMINQFKFKGASN</sequence>
<comment type="caution">
    <text evidence="2">The sequence shown here is derived from an EMBL/GenBank/DDBJ whole genome shotgun (WGS) entry which is preliminary data.</text>
</comment>
<dbReference type="RefSeq" id="WP_168932319.1">
    <property type="nucleotide sequence ID" value="NZ_JABAFD010000005.1"/>
</dbReference>
<keyword evidence="1" id="KW-0812">Transmembrane</keyword>
<dbReference type="AlphaFoldDB" id="A0AA44IHK8"/>
<organism evidence="2 3">
    <name type="scientific">Paraclostridium bifermentans</name>
    <name type="common">Clostridium bifermentans</name>
    <dbReference type="NCBI Taxonomy" id="1490"/>
    <lineage>
        <taxon>Bacteria</taxon>
        <taxon>Bacillati</taxon>
        <taxon>Bacillota</taxon>
        <taxon>Clostridia</taxon>
        <taxon>Peptostreptococcales</taxon>
        <taxon>Peptostreptococcaceae</taxon>
        <taxon>Paraclostridium</taxon>
    </lineage>
</organism>
<keyword evidence="1" id="KW-0472">Membrane</keyword>
<feature type="transmembrane region" description="Helical" evidence="1">
    <location>
        <begin position="12"/>
        <end position="30"/>
    </location>
</feature>
<feature type="transmembrane region" description="Helical" evidence="1">
    <location>
        <begin position="74"/>
        <end position="92"/>
    </location>
</feature>
<keyword evidence="1" id="KW-1133">Transmembrane helix</keyword>
<reference evidence="2 3" key="1">
    <citation type="submission" date="2020-04" db="EMBL/GenBank/DDBJ databases">
        <authorList>
            <person name="Hitch T.C.A."/>
            <person name="Wylensek D."/>
            <person name="Clavel T."/>
        </authorList>
    </citation>
    <scope>NUCLEOTIDE SEQUENCE [LARGE SCALE GENOMIC DNA]</scope>
    <source>
        <strain evidence="2 3">Med78_4-601-WT-2</strain>
    </source>
</reference>
<proteinExistence type="predicted"/>
<evidence type="ECO:0000313" key="2">
    <source>
        <dbReference type="EMBL" id="NME09956.1"/>
    </source>
</evidence>
<feature type="transmembrane region" description="Helical" evidence="1">
    <location>
        <begin position="42"/>
        <end position="62"/>
    </location>
</feature>
<gene>
    <name evidence="2" type="ORF">HF875_10520</name>
</gene>
<dbReference type="Proteomes" id="UP000573963">
    <property type="component" value="Unassembled WGS sequence"/>
</dbReference>
<evidence type="ECO:0000313" key="3">
    <source>
        <dbReference type="Proteomes" id="UP000573963"/>
    </source>
</evidence>
<protein>
    <submittedName>
        <fullName evidence="2">Uncharacterized protein</fullName>
    </submittedName>
</protein>